<dbReference type="OrthoDB" id="10250730at2759"/>
<dbReference type="AlphaFoldDB" id="A0A132A3Q7"/>
<evidence type="ECO:0000256" key="6">
    <source>
        <dbReference type="ARBA" id="ARBA00045869"/>
    </source>
</evidence>
<dbReference type="InterPro" id="IPR039344">
    <property type="entry name" value="MBLAC1"/>
</dbReference>
<evidence type="ECO:0000256" key="3">
    <source>
        <dbReference type="ARBA" id="ARBA00014856"/>
    </source>
</evidence>
<comment type="subcellular location">
    <subcellularLocation>
        <location evidence="1">Cytoplasm</location>
        <location evidence="1">Cytosol</location>
    </subcellularLocation>
</comment>
<dbReference type="GO" id="GO:0005829">
    <property type="term" value="C:cytosol"/>
    <property type="evidence" value="ECO:0007669"/>
    <property type="project" value="UniProtKB-SubCell"/>
</dbReference>
<name>A0A132A3Q7_SARSC</name>
<comment type="function">
    <text evidence="6">Endoribonuclease that catalyzes the hydrolysis of histone-coding pre-mRNA 3'-end. Involved in histone pre-mRNA processing during the S-phase of the cell cycle, which is required for entering/progressing through S-phase. Cleaves histone pre-mRNA at a major and a minor cleavage site after the 5'-ACCCA-3' and the 5'-ACCCACA-3' sequence, respectively, and located downstream of the stem-loop. May require the presence of the HDE element located at the histone pre-RNA 3'-end to avoid non-specific cleavage.</text>
</comment>
<dbReference type="SUPFAM" id="SSF56281">
    <property type="entry name" value="Metallo-hydrolase/oxidoreductase"/>
    <property type="match status" value="1"/>
</dbReference>
<dbReference type="GO" id="GO:0031123">
    <property type="term" value="P:RNA 3'-end processing"/>
    <property type="evidence" value="ECO:0007669"/>
    <property type="project" value="UniProtKB-ARBA"/>
</dbReference>
<evidence type="ECO:0000313" key="8">
    <source>
        <dbReference type="EMBL" id="KPM05245.1"/>
    </source>
</evidence>
<dbReference type="PANTHER" id="PTHR23200:SF48">
    <property type="entry name" value="METALLO-BETA-LACTAMASE DOMAIN-CONTAINING PROTEIN 1"/>
    <property type="match status" value="1"/>
</dbReference>
<proteinExistence type="predicted"/>
<dbReference type="EMBL" id="JXLN01010162">
    <property type="protein sequence ID" value="KPM05245.1"/>
    <property type="molecule type" value="Genomic_DNA"/>
</dbReference>
<protein>
    <recommendedName>
        <fullName evidence="3">Metallo-beta-lactamase domain-containing protein 1</fullName>
    </recommendedName>
    <alternativeName>
        <fullName evidence="4">Endoribonuclease MBLAC1</fullName>
    </alternativeName>
</protein>
<dbReference type="Proteomes" id="UP000616769">
    <property type="component" value="Unassembled WGS sequence"/>
</dbReference>
<accession>A0A132A3Q7</accession>
<evidence type="ECO:0000256" key="1">
    <source>
        <dbReference type="ARBA" id="ARBA00004514"/>
    </source>
</evidence>
<dbReference type="InterPro" id="IPR036866">
    <property type="entry name" value="RibonucZ/Hydroxyglut_hydro"/>
</dbReference>
<evidence type="ECO:0000256" key="4">
    <source>
        <dbReference type="ARBA" id="ARBA00032988"/>
    </source>
</evidence>
<sequence>MSVEVIVLKDGYSRWKDKPRSMLANGTSTLIRLSDGKNFLIDTLGPWDKDDLVDRLHRQNLSPENIHLLIGTHMHTDHIGNLNLFTSCPQIISDQRCFGDFFEFDIFGSNKHLTLAKDVDLISTPGHTPNDVSIICRNVDRLGTVAIVGDLFESKNDLEDERIWIDAGSFDSNQQRINRQYILSEADFIVPGHGPMFKVDRS</sequence>
<gene>
    <name evidence="8" type="ORF">QR98_0037060</name>
</gene>
<organism evidence="8 9">
    <name type="scientific">Sarcoptes scabiei</name>
    <name type="common">Itch mite</name>
    <name type="synonym">Acarus scabiei</name>
    <dbReference type="NCBI Taxonomy" id="52283"/>
    <lineage>
        <taxon>Eukaryota</taxon>
        <taxon>Metazoa</taxon>
        <taxon>Ecdysozoa</taxon>
        <taxon>Arthropoda</taxon>
        <taxon>Chelicerata</taxon>
        <taxon>Arachnida</taxon>
        <taxon>Acari</taxon>
        <taxon>Acariformes</taxon>
        <taxon>Sarcoptiformes</taxon>
        <taxon>Astigmata</taxon>
        <taxon>Psoroptidia</taxon>
        <taxon>Sarcoptoidea</taxon>
        <taxon>Sarcoptidae</taxon>
        <taxon>Sarcoptinae</taxon>
        <taxon>Sarcoptes</taxon>
    </lineage>
</organism>
<comment type="caution">
    <text evidence="8">The sequence shown here is derived from an EMBL/GenBank/DDBJ whole genome shotgun (WGS) entry which is preliminary data.</text>
</comment>
<evidence type="ECO:0000256" key="5">
    <source>
        <dbReference type="ARBA" id="ARBA00044690"/>
    </source>
</evidence>
<evidence type="ECO:0000256" key="2">
    <source>
        <dbReference type="ARBA" id="ARBA00011738"/>
    </source>
</evidence>
<comment type="subunit">
    <text evidence="2">Homodimer.</text>
</comment>
<dbReference type="SMART" id="SM00849">
    <property type="entry name" value="Lactamase_B"/>
    <property type="match status" value="1"/>
</dbReference>
<dbReference type="Pfam" id="PF00753">
    <property type="entry name" value="Lactamase_B"/>
    <property type="match status" value="1"/>
</dbReference>
<evidence type="ECO:0000259" key="7">
    <source>
        <dbReference type="SMART" id="SM00849"/>
    </source>
</evidence>
<feature type="domain" description="Metallo-beta-lactamase" evidence="7">
    <location>
        <begin position="25"/>
        <end position="193"/>
    </location>
</feature>
<dbReference type="PANTHER" id="PTHR23200">
    <property type="entry name" value="METALLO-BETA-LACTAMASE DOMAIN-CONTAINING PROTEIN 1"/>
    <property type="match status" value="1"/>
</dbReference>
<evidence type="ECO:0000313" key="9">
    <source>
        <dbReference type="Proteomes" id="UP000616769"/>
    </source>
</evidence>
<dbReference type="VEuPathDB" id="VectorBase:SSCA009246"/>
<comment type="catalytic activity">
    <reaction evidence="5">
        <text>a ribonucleotidyl-ribonucleotide-RNA + H2O = a 3'-end ribonucleotide-RNA + a 5'-end 5'-phospho-ribonucleoside-RNA + H(+)</text>
        <dbReference type="Rhea" id="RHEA:68096"/>
        <dbReference type="Rhea" id="RHEA-COMP:15179"/>
        <dbReference type="Rhea" id="RHEA-COMP:17355"/>
        <dbReference type="Rhea" id="RHEA-COMP:17428"/>
        <dbReference type="ChEBI" id="CHEBI:15377"/>
        <dbReference type="ChEBI" id="CHEBI:15378"/>
        <dbReference type="ChEBI" id="CHEBI:74896"/>
        <dbReference type="ChEBI" id="CHEBI:138282"/>
        <dbReference type="ChEBI" id="CHEBI:173118"/>
    </reaction>
    <physiologicalReaction direction="left-to-right" evidence="5">
        <dbReference type="Rhea" id="RHEA:68097"/>
    </physiologicalReaction>
</comment>
<dbReference type="InterPro" id="IPR001279">
    <property type="entry name" value="Metallo-B-lactamas"/>
</dbReference>
<dbReference type="CDD" id="cd07711">
    <property type="entry name" value="MBLAC1-like_MBL-fold"/>
    <property type="match status" value="1"/>
</dbReference>
<reference evidence="8 9" key="1">
    <citation type="journal article" date="2015" name="Parasit. Vectors">
        <title>Draft genome of the scabies mite.</title>
        <authorList>
            <person name="Rider S.D.Jr."/>
            <person name="Morgan M.S."/>
            <person name="Arlian L.G."/>
        </authorList>
    </citation>
    <scope>NUCLEOTIDE SEQUENCE [LARGE SCALE GENOMIC DNA]</scope>
    <source>
        <strain evidence="8">Arlian Lab</strain>
    </source>
</reference>
<dbReference type="Gene3D" id="3.60.15.10">
    <property type="entry name" value="Ribonuclease Z/Hydroxyacylglutathione hydrolase-like"/>
    <property type="match status" value="1"/>
</dbReference>